<evidence type="ECO:0000313" key="2">
    <source>
        <dbReference type="EMBL" id="KAG8628402.1"/>
    </source>
</evidence>
<reference evidence="2" key="1">
    <citation type="submission" date="2021-07" db="EMBL/GenBank/DDBJ databases">
        <title>Elsinoe batatas strain:CRI-CJ2 Genome sequencing and assembly.</title>
        <authorList>
            <person name="Huang L."/>
        </authorList>
    </citation>
    <scope>NUCLEOTIDE SEQUENCE</scope>
    <source>
        <strain evidence="2">CRI-CJ2</strain>
    </source>
</reference>
<keyword evidence="3" id="KW-1185">Reference proteome</keyword>
<dbReference type="AlphaFoldDB" id="A0A8K0L3F1"/>
<proteinExistence type="predicted"/>
<accession>A0A8K0L3F1</accession>
<name>A0A8K0L3F1_9PEZI</name>
<sequence>MLSEIAPDITSTRWTDDEESKFHAPDYLSHDHSCNLYSICVSDACHGAVYEILVSPFKHGRREQIHFEFECTWRPCCPQAPKAGLQGAVFRKCEQLSLRLTQTGLWQPSESSCKSGFVLHYADDCMNMMENVLSNCINLKVPLKTWSPQISSIKPTRKGSSSPSKIRRISELTNEVLDGPKLTGSFLDTDVILPKLVASELAESAAAGKLIDALWELAKRTSTASTWYFKFCAGCLISIYPRSDAVKGYQDRFRWKAVAEYANRVVKLATPDLGPTAYVIHKILAVEARVMGTLQRMTQSERMIAAQNVAEDLVRRRQTGNPQWGTMTFFDPYTFLASNMNIGIARLSKGLDIPEPPMIDRNDNWNMLQQHLFPTSMLSRDPTREASPQESFQPTEEGVQISEREMADLMEVDPTSMMLLELDPHNPINRTLDYDHDWPSGDIDISQYLS</sequence>
<organism evidence="2 3">
    <name type="scientific">Elsinoe batatas</name>
    <dbReference type="NCBI Taxonomy" id="2601811"/>
    <lineage>
        <taxon>Eukaryota</taxon>
        <taxon>Fungi</taxon>
        <taxon>Dikarya</taxon>
        <taxon>Ascomycota</taxon>
        <taxon>Pezizomycotina</taxon>
        <taxon>Dothideomycetes</taxon>
        <taxon>Dothideomycetidae</taxon>
        <taxon>Myriangiales</taxon>
        <taxon>Elsinoaceae</taxon>
        <taxon>Elsinoe</taxon>
    </lineage>
</organism>
<feature type="region of interest" description="Disordered" evidence="1">
    <location>
        <begin position="378"/>
        <end position="399"/>
    </location>
</feature>
<dbReference type="Proteomes" id="UP000809789">
    <property type="component" value="Unassembled WGS sequence"/>
</dbReference>
<comment type="caution">
    <text evidence="2">The sequence shown here is derived from an EMBL/GenBank/DDBJ whole genome shotgun (WGS) entry which is preliminary data.</text>
</comment>
<evidence type="ECO:0000313" key="3">
    <source>
        <dbReference type="Proteomes" id="UP000809789"/>
    </source>
</evidence>
<dbReference type="EMBL" id="JAESVG020000004">
    <property type="protein sequence ID" value="KAG8628402.1"/>
    <property type="molecule type" value="Genomic_DNA"/>
</dbReference>
<evidence type="ECO:0000256" key="1">
    <source>
        <dbReference type="SAM" id="MobiDB-lite"/>
    </source>
</evidence>
<protein>
    <submittedName>
        <fullName evidence="2">Uncharacterized protein</fullName>
    </submittedName>
</protein>
<gene>
    <name evidence="2" type="ORF">KVT40_004275</name>
</gene>